<dbReference type="OrthoDB" id="9768249at2"/>
<comment type="subcellular location">
    <subcellularLocation>
        <location evidence="1">Bacterial flagellum</location>
    </subcellularLocation>
    <subcellularLocation>
        <location evidence="2">Secreted</location>
    </subcellularLocation>
</comment>
<dbReference type="AlphaFoldDB" id="A0A2S4RRE0"/>
<protein>
    <submittedName>
        <fullName evidence="7">Flagellar hook-associated protein 3</fullName>
    </submittedName>
</protein>
<dbReference type="SUPFAM" id="SSF64518">
    <property type="entry name" value="Phase 1 flagellin"/>
    <property type="match status" value="1"/>
</dbReference>
<dbReference type="GO" id="GO:0005198">
    <property type="term" value="F:structural molecule activity"/>
    <property type="evidence" value="ECO:0007669"/>
    <property type="project" value="InterPro"/>
</dbReference>
<dbReference type="EMBL" id="PQLX01000013">
    <property type="protein sequence ID" value="POU61219.1"/>
    <property type="molecule type" value="Genomic_DNA"/>
</dbReference>
<evidence type="ECO:0000256" key="4">
    <source>
        <dbReference type="ARBA" id="ARBA00022525"/>
    </source>
</evidence>
<name>A0A2S4RRE0_CITAM</name>
<evidence type="ECO:0000256" key="1">
    <source>
        <dbReference type="ARBA" id="ARBA00004365"/>
    </source>
</evidence>
<proteinExistence type="inferred from homology"/>
<dbReference type="GO" id="GO:0071973">
    <property type="term" value="P:bacterial-type flagellum-dependent cell motility"/>
    <property type="evidence" value="ECO:0007669"/>
    <property type="project" value="InterPro"/>
</dbReference>
<dbReference type="InterPro" id="IPR001029">
    <property type="entry name" value="Flagellin_N"/>
</dbReference>
<keyword evidence="5" id="KW-0975">Bacterial flagellum</keyword>
<gene>
    <name evidence="7" type="primary">flgL</name>
    <name evidence="7" type="ORF">C3430_24760</name>
</gene>
<organism evidence="7 8">
    <name type="scientific">Citrobacter amalonaticus</name>
    <dbReference type="NCBI Taxonomy" id="35703"/>
    <lineage>
        <taxon>Bacteria</taxon>
        <taxon>Pseudomonadati</taxon>
        <taxon>Pseudomonadota</taxon>
        <taxon>Gammaproteobacteria</taxon>
        <taxon>Enterobacterales</taxon>
        <taxon>Enterobacteriaceae</taxon>
        <taxon>Citrobacter</taxon>
    </lineage>
</organism>
<keyword evidence="7" id="KW-0969">Cilium</keyword>
<accession>A0A2S4RRE0</accession>
<dbReference type="InterPro" id="IPR001492">
    <property type="entry name" value="Flagellin"/>
</dbReference>
<keyword evidence="4" id="KW-0964">Secreted</keyword>
<keyword evidence="7" id="KW-0966">Cell projection</keyword>
<dbReference type="GO" id="GO:0005576">
    <property type="term" value="C:extracellular region"/>
    <property type="evidence" value="ECO:0007669"/>
    <property type="project" value="UniProtKB-SubCell"/>
</dbReference>
<dbReference type="NCBIfam" id="TIGR02550">
    <property type="entry name" value="flagell_flgL"/>
    <property type="match status" value="1"/>
</dbReference>
<evidence type="ECO:0000256" key="5">
    <source>
        <dbReference type="ARBA" id="ARBA00023143"/>
    </source>
</evidence>
<dbReference type="InterPro" id="IPR013384">
    <property type="entry name" value="Flagell_FlgL"/>
</dbReference>
<dbReference type="PANTHER" id="PTHR42792:SF1">
    <property type="entry name" value="FLAGELLAR HOOK-ASSOCIATED PROTEIN 3"/>
    <property type="match status" value="1"/>
</dbReference>
<dbReference type="Pfam" id="PF00669">
    <property type="entry name" value="Flagellin_N"/>
    <property type="match status" value="1"/>
</dbReference>
<dbReference type="Gene3D" id="1.20.1330.10">
    <property type="entry name" value="f41 fragment of flagellin, N-terminal domain"/>
    <property type="match status" value="1"/>
</dbReference>
<dbReference type="PANTHER" id="PTHR42792">
    <property type="entry name" value="FLAGELLIN"/>
    <property type="match status" value="1"/>
</dbReference>
<evidence type="ECO:0000259" key="6">
    <source>
        <dbReference type="Pfam" id="PF00669"/>
    </source>
</evidence>
<evidence type="ECO:0000256" key="2">
    <source>
        <dbReference type="ARBA" id="ARBA00004613"/>
    </source>
</evidence>
<keyword evidence="7" id="KW-0282">Flagellum</keyword>
<evidence type="ECO:0000313" key="7">
    <source>
        <dbReference type="EMBL" id="POU61219.1"/>
    </source>
</evidence>
<dbReference type="Proteomes" id="UP000237003">
    <property type="component" value="Unassembled WGS sequence"/>
</dbReference>
<reference evidence="7 8" key="1">
    <citation type="submission" date="2018-01" db="EMBL/GenBank/DDBJ databases">
        <title>Complete genome sequences of 14 Citrobacter spp. isolated from plant in Canada.</title>
        <authorList>
            <person name="Bhandare S.G."/>
            <person name="Colavecchio A."/>
            <person name="Jeukens J."/>
            <person name="Emond-Rheault J.-G."/>
            <person name="Freschi L."/>
            <person name="Hamel J."/>
            <person name="Kukavica-Ibrulj I."/>
            <person name="Levesque R."/>
            <person name="Goodridge L."/>
        </authorList>
    </citation>
    <scope>NUCLEOTIDE SEQUENCE [LARGE SCALE GENOMIC DNA]</scope>
    <source>
        <strain evidence="7 8">S1285</strain>
    </source>
</reference>
<dbReference type="RefSeq" id="WP_103780363.1">
    <property type="nucleotide sequence ID" value="NZ_PQLX01000013.1"/>
</dbReference>
<comment type="caution">
    <text evidence="7">The sequence shown here is derived from an EMBL/GenBank/DDBJ whole genome shotgun (WGS) entry which is preliminary data.</text>
</comment>
<feature type="domain" description="Flagellin N-terminal" evidence="6">
    <location>
        <begin position="4"/>
        <end position="142"/>
    </location>
</feature>
<sequence>MRLSTQYMYQSNIDSLSKAMVGGNDIYMRLSSGQILLKPSDDPAGASQAVIYQNALASINQFDTSRMYAYDSLAQEDTVLNSLSNIMTQNLSEKIVAGGNGTYSDADRQALATELQGIRDNMLDLANSKNSNGRYIFGGYKTGTEPFLKDGTYVGGDTAMTQLVADSTEMKVGHTGQDVFMSGTEHDIFAALDEAIEALNKPIETDEDREALQATLDSVNVSLNKCIDNLGRVQAEVGTSLQQIENLSYSSDTQKITLQSRLQQTVGSDPDSMITLVSQSKMSEFALSSSMMVFQTMQQMSIFNMLR</sequence>
<comment type="similarity">
    <text evidence="3">Belongs to the bacterial flagellin family.</text>
</comment>
<evidence type="ECO:0000313" key="8">
    <source>
        <dbReference type="Proteomes" id="UP000237003"/>
    </source>
</evidence>
<evidence type="ECO:0000256" key="3">
    <source>
        <dbReference type="ARBA" id="ARBA00005709"/>
    </source>
</evidence>
<dbReference type="GO" id="GO:0009424">
    <property type="term" value="C:bacterial-type flagellum hook"/>
    <property type="evidence" value="ECO:0007669"/>
    <property type="project" value="InterPro"/>
</dbReference>